<feature type="compositionally biased region" description="Polar residues" evidence="1">
    <location>
        <begin position="113"/>
        <end position="134"/>
    </location>
</feature>
<proteinExistence type="predicted"/>
<accession>A0ABQ0KXD2</accession>
<evidence type="ECO:0000313" key="3">
    <source>
        <dbReference type="Proteomes" id="UP000815677"/>
    </source>
</evidence>
<reference evidence="2" key="1">
    <citation type="submission" date="2014-09" db="EMBL/GenBank/DDBJ databases">
        <title>Genome sequence of the luminous mushroom Mycena chlorophos for searching fungal bioluminescence genes.</title>
        <authorList>
            <person name="Tanaka Y."/>
            <person name="Kasuga D."/>
            <person name="Oba Y."/>
            <person name="Hase S."/>
            <person name="Sato K."/>
            <person name="Oba Y."/>
            <person name="Sakakibara Y."/>
        </authorList>
    </citation>
    <scope>NUCLEOTIDE SEQUENCE</scope>
</reference>
<organism evidence="2 3">
    <name type="scientific">Mycena chlorophos</name>
    <name type="common">Agaric fungus</name>
    <name type="synonym">Agaricus chlorophos</name>
    <dbReference type="NCBI Taxonomy" id="658473"/>
    <lineage>
        <taxon>Eukaryota</taxon>
        <taxon>Fungi</taxon>
        <taxon>Dikarya</taxon>
        <taxon>Basidiomycota</taxon>
        <taxon>Agaricomycotina</taxon>
        <taxon>Agaricomycetes</taxon>
        <taxon>Agaricomycetidae</taxon>
        <taxon>Agaricales</taxon>
        <taxon>Marasmiineae</taxon>
        <taxon>Mycenaceae</taxon>
        <taxon>Mycena</taxon>
    </lineage>
</organism>
<dbReference type="Proteomes" id="UP000815677">
    <property type="component" value="Unassembled WGS sequence"/>
</dbReference>
<gene>
    <name evidence="2" type="ORF">MCHLO_01284</name>
</gene>
<name>A0ABQ0KXD2_MYCCL</name>
<keyword evidence="3" id="KW-1185">Reference proteome</keyword>
<evidence type="ECO:0000313" key="2">
    <source>
        <dbReference type="EMBL" id="GAT43611.1"/>
    </source>
</evidence>
<feature type="region of interest" description="Disordered" evidence="1">
    <location>
        <begin position="107"/>
        <end position="138"/>
    </location>
</feature>
<sequence length="173" mass="18510">MSKGGLGKVQRTYETAVVGARQKLSSHSALVALRQALGAETRKTWLVDETSSAANRSMTASIPYNVVEVFAGQNVGGDIRQIKQQRICGHPGPTRTRRHGTGIRGRYTRSSVDEQSVAASDNPLARTSHSQRAPQTVEHPTACIPQAQMLRAPDCRGTDSAPVGRACTPMGGF</sequence>
<evidence type="ECO:0000256" key="1">
    <source>
        <dbReference type="SAM" id="MobiDB-lite"/>
    </source>
</evidence>
<protein>
    <submittedName>
        <fullName evidence="2">Uncharacterized protein</fullName>
    </submittedName>
</protein>
<dbReference type="EMBL" id="DF839215">
    <property type="protein sequence ID" value="GAT43611.1"/>
    <property type="molecule type" value="Genomic_DNA"/>
</dbReference>